<feature type="domain" description="DUF4218" evidence="3">
    <location>
        <begin position="391"/>
        <end position="446"/>
    </location>
</feature>
<dbReference type="Proteomes" id="UP000701853">
    <property type="component" value="Chromosome 11"/>
</dbReference>
<feature type="transmembrane region" description="Helical" evidence="2">
    <location>
        <begin position="234"/>
        <end position="256"/>
    </location>
</feature>
<keyword evidence="5" id="KW-1185">Reference proteome</keyword>
<comment type="caution">
    <text evidence="4">The sequence shown here is derived from an EMBL/GenBank/DDBJ whole genome shotgun (WGS) entry which is preliminary data.</text>
</comment>
<evidence type="ECO:0000259" key="3">
    <source>
        <dbReference type="Pfam" id="PF13960"/>
    </source>
</evidence>
<dbReference type="InterPro" id="IPR004242">
    <property type="entry name" value="Transposase_21"/>
</dbReference>
<dbReference type="InterPro" id="IPR025452">
    <property type="entry name" value="DUF4218"/>
</dbReference>
<dbReference type="PANTHER" id="PTHR10775">
    <property type="entry name" value="OS08G0208400 PROTEIN"/>
    <property type="match status" value="1"/>
</dbReference>
<keyword evidence="2" id="KW-0812">Transmembrane</keyword>
<dbReference type="OrthoDB" id="999688at2759"/>
<accession>A0A8J5YGQ7</accession>
<name>A0A8J5YGQ7_9ROSI</name>
<reference evidence="4 5" key="1">
    <citation type="journal article" date="2021" name="bioRxiv">
        <title>The Gossypium anomalum genome as a resource for cotton improvement and evolutionary analysis of hybrid incompatibility.</title>
        <authorList>
            <person name="Grover C.E."/>
            <person name="Yuan D."/>
            <person name="Arick M.A."/>
            <person name="Miller E.R."/>
            <person name="Hu G."/>
            <person name="Peterson D.G."/>
            <person name="Wendel J.F."/>
            <person name="Udall J.A."/>
        </authorList>
    </citation>
    <scope>NUCLEOTIDE SEQUENCE [LARGE SCALE GENOMIC DNA]</scope>
    <source>
        <strain evidence="4">JFW-Udall</strain>
        <tissue evidence="4">Leaf</tissue>
    </source>
</reference>
<evidence type="ECO:0000256" key="2">
    <source>
        <dbReference type="SAM" id="Phobius"/>
    </source>
</evidence>
<keyword evidence="2" id="KW-1133">Transmembrane helix</keyword>
<sequence>MNRNTEDVNEDGYEAQSRKKPINILRHFSLILRFQRLCMSSKTVESMTCHHDQRTDDGLLRHLADSLGWKSFDSKFPSFASDPRSVRLGLTSDGFSPYKIMRTSYTLLWTINDFPTYVNLSGWSTKGRYACPCCAAQTCSKWLYNGNKFSYMGHYRWLDGNHRFKFQRTLFDSTEEFKEAPEQTIGSEILFMLKDINFNYGTMNQPPNTQTKRRSSDESEEEGDPNEADLWKKIFFLSCLIGSITFYYTILMSCILRKMFGENIIGTILNVDGKLKDNLQSRLALVDMGIRRDLYPQVLLNGKYRLSPSIFAILKEEKEVFCMVLKDIKVPDVYASNISRCVSLKDRRLYSLKSHDYHILMQDLLPVTLRCCMSKKVTSCIIELSNIMKAICGKVLNVEELKKVQDRATLTLCNLEKIFSPSFFTIMVHLLIHIPREAILGGLIFY</sequence>
<proteinExistence type="predicted"/>
<gene>
    <name evidence="4" type="ORF">CXB51_027994</name>
</gene>
<evidence type="ECO:0000256" key="1">
    <source>
        <dbReference type="SAM" id="MobiDB-lite"/>
    </source>
</evidence>
<dbReference type="Pfam" id="PF02992">
    <property type="entry name" value="Transposase_21"/>
    <property type="match status" value="2"/>
</dbReference>
<dbReference type="Pfam" id="PF13960">
    <property type="entry name" value="DUF4218"/>
    <property type="match status" value="1"/>
</dbReference>
<organism evidence="4 5">
    <name type="scientific">Gossypium anomalum</name>
    <dbReference type="NCBI Taxonomy" id="47600"/>
    <lineage>
        <taxon>Eukaryota</taxon>
        <taxon>Viridiplantae</taxon>
        <taxon>Streptophyta</taxon>
        <taxon>Embryophyta</taxon>
        <taxon>Tracheophyta</taxon>
        <taxon>Spermatophyta</taxon>
        <taxon>Magnoliopsida</taxon>
        <taxon>eudicotyledons</taxon>
        <taxon>Gunneridae</taxon>
        <taxon>Pentapetalae</taxon>
        <taxon>rosids</taxon>
        <taxon>malvids</taxon>
        <taxon>Malvales</taxon>
        <taxon>Malvaceae</taxon>
        <taxon>Malvoideae</taxon>
        <taxon>Gossypium</taxon>
    </lineage>
</organism>
<dbReference type="PANTHER" id="PTHR10775:SF173">
    <property type="match status" value="1"/>
</dbReference>
<evidence type="ECO:0000313" key="5">
    <source>
        <dbReference type="Proteomes" id="UP000701853"/>
    </source>
</evidence>
<dbReference type="AlphaFoldDB" id="A0A8J5YGQ7"/>
<protein>
    <recommendedName>
        <fullName evidence="3">DUF4218 domain-containing protein</fullName>
    </recommendedName>
</protein>
<evidence type="ECO:0000313" key="4">
    <source>
        <dbReference type="EMBL" id="KAG8478320.1"/>
    </source>
</evidence>
<feature type="compositionally biased region" description="Polar residues" evidence="1">
    <location>
        <begin position="201"/>
        <end position="210"/>
    </location>
</feature>
<feature type="region of interest" description="Disordered" evidence="1">
    <location>
        <begin position="201"/>
        <end position="225"/>
    </location>
</feature>
<dbReference type="EMBL" id="JAHUZN010000011">
    <property type="protein sequence ID" value="KAG8478320.1"/>
    <property type="molecule type" value="Genomic_DNA"/>
</dbReference>
<keyword evidence="2" id="KW-0472">Membrane</keyword>